<accession>A0A1S1Q6I1</accession>
<evidence type="ECO:0000313" key="3">
    <source>
        <dbReference type="Proteomes" id="UP000179769"/>
    </source>
</evidence>
<name>A0A1S1Q6I1_9ACTN</name>
<organism evidence="2 3">
    <name type="scientific">Parafrankia soli</name>
    <dbReference type="NCBI Taxonomy" id="2599596"/>
    <lineage>
        <taxon>Bacteria</taxon>
        <taxon>Bacillati</taxon>
        <taxon>Actinomycetota</taxon>
        <taxon>Actinomycetes</taxon>
        <taxon>Frankiales</taxon>
        <taxon>Frankiaceae</taxon>
        <taxon>Parafrankia</taxon>
    </lineage>
</organism>
<dbReference type="Proteomes" id="UP000179769">
    <property type="component" value="Unassembled WGS sequence"/>
</dbReference>
<reference evidence="3" key="1">
    <citation type="submission" date="2016-07" db="EMBL/GenBank/DDBJ databases">
        <title>Frankia sp. NRRL B-16219 Genome sequencing.</title>
        <authorList>
            <person name="Ghodhbane-Gtari F."/>
            <person name="Swanson E."/>
            <person name="Gueddou A."/>
            <person name="Louati M."/>
            <person name="Nouioui I."/>
            <person name="Hezbri K."/>
            <person name="Abebe-Akele F."/>
            <person name="Simpson S."/>
            <person name="Morris K."/>
            <person name="Thomas K."/>
            <person name="Gtari M."/>
            <person name="Tisa L.S."/>
        </authorList>
    </citation>
    <scope>NUCLEOTIDE SEQUENCE [LARGE SCALE GENOMIC DNA]</scope>
    <source>
        <strain evidence="3">NRRL B-16219</strain>
    </source>
</reference>
<evidence type="ECO:0000313" key="2">
    <source>
        <dbReference type="EMBL" id="OHV27804.1"/>
    </source>
</evidence>
<sequence>MVVRGVGGSEPPAGGRGAGALPPSVARVAARTRLSAELLAALLEVEERTRATLDDIERADALADRLLARRRDRLAAGRATDLPATPTRLSA</sequence>
<feature type="region of interest" description="Disordered" evidence="1">
    <location>
        <begin position="1"/>
        <end position="22"/>
    </location>
</feature>
<dbReference type="EMBL" id="MAXA01000217">
    <property type="protein sequence ID" value="OHV27804.1"/>
    <property type="molecule type" value="Genomic_DNA"/>
</dbReference>
<evidence type="ECO:0000256" key="1">
    <source>
        <dbReference type="SAM" id="MobiDB-lite"/>
    </source>
</evidence>
<keyword evidence="3" id="KW-1185">Reference proteome</keyword>
<feature type="compositionally biased region" description="Gly residues" evidence="1">
    <location>
        <begin position="1"/>
        <end position="18"/>
    </location>
</feature>
<dbReference type="AlphaFoldDB" id="A0A1S1Q6I1"/>
<proteinExistence type="predicted"/>
<comment type="caution">
    <text evidence="2">The sequence shown here is derived from an EMBL/GenBank/DDBJ whole genome shotgun (WGS) entry which is preliminary data.</text>
</comment>
<protein>
    <submittedName>
        <fullName evidence="2">Uncharacterized protein</fullName>
    </submittedName>
</protein>
<gene>
    <name evidence="2" type="ORF">BBK14_19240</name>
</gene>